<dbReference type="Gene3D" id="3.40.50.1170">
    <property type="entry name" value="L-asparaginase, N-terminal domain"/>
    <property type="match status" value="1"/>
</dbReference>
<evidence type="ECO:0000313" key="8">
    <source>
        <dbReference type="EMBL" id="QCL98650.1"/>
    </source>
</evidence>
<proteinExistence type="inferred from homology"/>
<name>A0A2C6AHA4_AGRTU</name>
<geneLocation type="plasmid" evidence="10">
    <name>pti</name>
</geneLocation>
<dbReference type="Gene3D" id="3.40.50.40">
    <property type="match status" value="1"/>
</dbReference>
<keyword evidence="8" id="KW-0614">Plasmid</keyword>
<comment type="similarity">
    <text evidence="1 5">Belongs to the asparaginase 1 family.</text>
</comment>
<protein>
    <submittedName>
        <fullName evidence="8">Asparaginase</fullName>
    </submittedName>
</protein>
<dbReference type="Proteomes" id="UP000222296">
    <property type="component" value="Plasmid pTi"/>
</dbReference>
<organism evidence="8 11">
    <name type="scientific">Agrobacterium tumefaciens</name>
    <dbReference type="NCBI Taxonomy" id="358"/>
    <lineage>
        <taxon>Bacteria</taxon>
        <taxon>Pseudomonadati</taxon>
        <taxon>Pseudomonadota</taxon>
        <taxon>Alphaproteobacteria</taxon>
        <taxon>Hyphomicrobiales</taxon>
        <taxon>Rhizobiaceae</taxon>
        <taxon>Rhizobium/Agrobacterium group</taxon>
        <taxon>Agrobacterium</taxon>
        <taxon>Agrobacterium tumefaciens complex</taxon>
    </lineage>
</organism>
<dbReference type="GO" id="GO:0004067">
    <property type="term" value="F:asparaginase activity"/>
    <property type="evidence" value="ECO:0007669"/>
    <property type="project" value="UniProtKB-UniRule"/>
</dbReference>
<dbReference type="InterPro" id="IPR036152">
    <property type="entry name" value="Asp/glu_Ase-like_sf"/>
</dbReference>
<dbReference type="InterPro" id="IPR037152">
    <property type="entry name" value="L-asparaginase_N_sf"/>
</dbReference>
<dbReference type="AlphaFoldDB" id="A0A2C6AHA4"/>
<evidence type="ECO:0000259" key="7">
    <source>
        <dbReference type="Pfam" id="PF17763"/>
    </source>
</evidence>
<evidence type="ECO:0000256" key="4">
    <source>
        <dbReference type="PROSITE-ProRule" id="PRU10099"/>
    </source>
</evidence>
<dbReference type="PIRSF" id="PIRSF001220">
    <property type="entry name" value="L-ASNase_gatD"/>
    <property type="match status" value="1"/>
</dbReference>
<reference evidence="9" key="3">
    <citation type="submission" date="2019-07" db="EMBL/GenBank/DDBJ databases">
        <authorList>
            <person name="Poret-Peterson A.T."/>
            <person name="Bhatnagar S."/>
            <person name="Chen L."/>
            <person name="McClean A.E."/>
            <person name="Kluepfel D.A."/>
        </authorList>
    </citation>
    <scope>NUCLEOTIDE SEQUENCE</scope>
    <source>
        <strain evidence="9">186</strain>
        <plasmid evidence="9">pTi</plasmid>
    </source>
</reference>
<feature type="domain" description="Asparaginase/glutaminase C-terminal" evidence="7">
    <location>
        <begin position="226"/>
        <end position="334"/>
    </location>
</feature>
<evidence type="ECO:0000313" key="11">
    <source>
        <dbReference type="Proteomes" id="UP000298649"/>
    </source>
</evidence>
<dbReference type="SMART" id="SM00870">
    <property type="entry name" value="Asparaginase"/>
    <property type="match status" value="1"/>
</dbReference>
<dbReference type="NCBIfam" id="TIGR00520">
    <property type="entry name" value="asnASE_II"/>
    <property type="match status" value="1"/>
</dbReference>
<dbReference type="PIRSF" id="PIRSF500176">
    <property type="entry name" value="L_ASNase"/>
    <property type="match status" value="1"/>
</dbReference>
<sequence length="337" mass="36218">MIKMKNDDRLPRIVVVATGGTIAGSGATRTQMTGYKTGSVMVENLIASVPEIGQIADIHGEQFLQIGSNEITTADWIELARRVNELLGKTELDGVVITHGTGTLEETAFFLNLVIKSEKPVVLVGSMRPATALSADGPLNLLNAVQVAADKNASARGVLVVMNNEINGARDVTKSSTMNVATFRSPDMGCLGYVVDGQPTFYRQTTRRHTGRSEFSLSDFTSLPYVKIIYGHAGDDRLFVDAAVAAGVEGLIYAGSGNAAIATRAEAGLNDARKAGLVVVRSSRAGSGPVFKSIPRWDEESFLKSDTLSPHKARILLMLALSKTKDLKEIQRMFNEY</sequence>
<reference evidence="8 11" key="2">
    <citation type="submission" date="2019-04" db="EMBL/GenBank/DDBJ databases">
        <title>Complete genome sequence of Agrobacterium tumefaciens CFBP7129.</title>
        <authorList>
            <person name="Haryono M."/>
            <person name="Lin Y.-C."/>
            <person name="Lai E.-M."/>
            <person name="Kuo C.-H."/>
        </authorList>
    </citation>
    <scope>NUCLEOTIDE SEQUENCE [LARGE SCALE GENOMIC DNA]</scope>
    <source>
        <strain evidence="8 11">CFBP7129</strain>
        <plasmid evidence="11">pticfbp7129</plasmid>
        <plasmid evidence="8">pTiCFBP7129</plasmid>
    </source>
</reference>
<dbReference type="InterPro" id="IPR020827">
    <property type="entry name" value="Asparaginase/glutaminase_AS1"/>
</dbReference>
<dbReference type="EMBL" id="CP039927">
    <property type="protein sequence ID" value="QCL98650.1"/>
    <property type="molecule type" value="Genomic_DNA"/>
</dbReference>
<dbReference type="EMBL" id="CP042277">
    <property type="protein sequence ID" value="QDY97936.1"/>
    <property type="molecule type" value="Genomic_DNA"/>
</dbReference>
<evidence type="ECO:0000313" key="10">
    <source>
        <dbReference type="Proteomes" id="UP000222296"/>
    </source>
</evidence>
<dbReference type="PRINTS" id="PR00139">
    <property type="entry name" value="ASNGLNASE"/>
</dbReference>
<dbReference type="RefSeq" id="WP_065698678.1">
    <property type="nucleotide sequence ID" value="NZ_KX388535.1"/>
</dbReference>
<dbReference type="Pfam" id="PF00710">
    <property type="entry name" value="Asparaginase"/>
    <property type="match status" value="1"/>
</dbReference>
<feature type="active site" description="O-isoaspartyl threonine intermediate" evidence="3">
    <location>
        <position position="21"/>
    </location>
</feature>
<feature type="domain" description="L-asparaginase N-terminal" evidence="6">
    <location>
        <begin position="12"/>
        <end position="205"/>
    </location>
</feature>
<dbReference type="InterPro" id="IPR027474">
    <property type="entry name" value="L-asparaginase_N"/>
</dbReference>
<dbReference type="PROSITE" id="PS51732">
    <property type="entry name" value="ASN_GLN_ASE_3"/>
    <property type="match status" value="1"/>
</dbReference>
<evidence type="ECO:0000256" key="5">
    <source>
        <dbReference type="RuleBase" id="RU004456"/>
    </source>
</evidence>
<evidence type="ECO:0000256" key="2">
    <source>
        <dbReference type="ARBA" id="ARBA00022801"/>
    </source>
</evidence>
<geneLocation type="plasmid" evidence="11">
    <name>pticfbp7129</name>
</geneLocation>
<dbReference type="PANTHER" id="PTHR11707:SF28">
    <property type="entry name" value="60 KDA LYSOPHOSPHOLIPASE"/>
    <property type="match status" value="1"/>
</dbReference>
<dbReference type="GO" id="GO:0006528">
    <property type="term" value="P:asparagine metabolic process"/>
    <property type="evidence" value="ECO:0007669"/>
    <property type="project" value="InterPro"/>
</dbReference>
<dbReference type="InterPro" id="IPR006034">
    <property type="entry name" value="Asparaginase/glutaminase-like"/>
</dbReference>
<dbReference type="FunFam" id="3.40.50.1170:FF:000001">
    <property type="entry name" value="L-asparaginase 2"/>
    <property type="match status" value="1"/>
</dbReference>
<dbReference type="InterPro" id="IPR004550">
    <property type="entry name" value="AsnASE_II"/>
</dbReference>
<feature type="active site" evidence="4">
    <location>
        <position position="21"/>
    </location>
</feature>
<dbReference type="SUPFAM" id="SSF53774">
    <property type="entry name" value="Glutaminase/Asparaginase"/>
    <property type="match status" value="1"/>
</dbReference>
<dbReference type="PANTHER" id="PTHR11707">
    <property type="entry name" value="L-ASPARAGINASE"/>
    <property type="match status" value="1"/>
</dbReference>
<reference evidence="9 10" key="1">
    <citation type="journal article" date="2017" name="Genome Announc.">
        <title>Draft Genome Sequence of Agrobacterium tumefaciens Biovar 1 Strain 186, Isolated from Walnut.</title>
        <authorList>
            <person name="Poret-Peterson A.T."/>
            <person name="Bhatnagar S."/>
            <person name="McClean A.E."/>
            <person name="Kluepfel D.A."/>
        </authorList>
    </citation>
    <scope>NUCLEOTIDE SEQUENCE [LARGE SCALE GENOMIC DNA]</scope>
    <source>
        <strain evidence="9 10">186</strain>
    </source>
</reference>
<dbReference type="InterPro" id="IPR027473">
    <property type="entry name" value="L-asparaginase_C"/>
</dbReference>
<geneLocation type="plasmid" evidence="9">
    <name>pTi</name>
</geneLocation>
<dbReference type="Pfam" id="PF17763">
    <property type="entry name" value="Asparaginase_C"/>
    <property type="match status" value="1"/>
</dbReference>
<dbReference type="InterPro" id="IPR040919">
    <property type="entry name" value="Asparaginase_C"/>
</dbReference>
<evidence type="ECO:0000256" key="3">
    <source>
        <dbReference type="PIRSR" id="PIRSR001220-1"/>
    </source>
</evidence>
<gene>
    <name evidence="8" type="ORF">CFBP7129_31315</name>
    <name evidence="9" type="ORF">CG010_027785</name>
</gene>
<dbReference type="CDD" id="cd08964">
    <property type="entry name" value="L-asparaginase_II"/>
    <property type="match status" value="1"/>
</dbReference>
<dbReference type="PROSITE" id="PS00144">
    <property type="entry name" value="ASN_GLN_ASE_1"/>
    <property type="match status" value="1"/>
</dbReference>
<keyword evidence="2" id="KW-0378">Hydrolase</keyword>
<geneLocation type="plasmid" evidence="8">
    <name>pTiCFBP7129</name>
</geneLocation>
<accession>A0A2C6AHA4</accession>
<evidence type="ECO:0000313" key="9">
    <source>
        <dbReference type="EMBL" id="QDY97936.1"/>
    </source>
</evidence>
<evidence type="ECO:0000256" key="1">
    <source>
        <dbReference type="ARBA" id="ARBA00010518"/>
    </source>
</evidence>
<evidence type="ECO:0000259" key="6">
    <source>
        <dbReference type="Pfam" id="PF00710"/>
    </source>
</evidence>
<dbReference type="Proteomes" id="UP000298649">
    <property type="component" value="Plasmid pTiCFBP7129"/>
</dbReference>